<keyword evidence="4" id="KW-1185">Reference proteome</keyword>
<dbReference type="OrthoDB" id="7452700at2"/>
<evidence type="ECO:0000256" key="2">
    <source>
        <dbReference type="SAM" id="SignalP"/>
    </source>
</evidence>
<keyword evidence="1" id="KW-0175">Coiled coil</keyword>
<dbReference type="AlphaFoldDB" id="A0A7C9KK74"/>
<dbReference type="Proteomes" id="UP000481327">
    <property type="component" value="Unassembled WGS sequence"/>
</dbReference>
<dbReference type="SUPFAM" id="SSF56954">
    <property type="entry name" value="Outer membrane efflux proteins (OEP)"/>
    <property type="match status" value="1"/>
</dbReference>
<dbReference type="Gene3D" id="1.20.1600.10">
    <property type="entry name" value="Outer membrane efflux proteins (OEP)"/>
    <property type="match status" value="1"/>
</dbReference>
<feature type="chain" id="PRO_5028988834" evidence="2">
    <location>
        <begin position="19"/>
        <end position="409"/>
    </location>
</feature>
<accession>A0A7C9KK74</accession>
<name>A0A7C9KK74_9SPHN</name>
<evidence type="ECO:0000313" key="4">
    <source>
        <dbReference type="Proteomes" id="UP000481327"/>
    </source>
</evidence>
<comment type="caution">
    <text evidence="3">The sequence shown here is derived from an EMBL/GenBank/DDBJ whole genome shotgun (WGS) entry which is preliminary data.</text>
</comment>
<feature type="coiled-coil region" evidence="1">
    <location>
        <begin position="367"/>
        <end position="394"/>
    </location>
</feature>
<gene>
    <name evidence="3" type="ORF">F3168_15100</name>
</gene>
<evidence type="ECO:0000313" key="3">
    <source>
        <dbReference type="EMBL" id="MQT18579.1"/>
    </source>
</evidence>
<dbReference type="GO" id="GO:0015562">
    <property type="term" value="F:efflux transmembrane transporter activity"/>
    <property type="evidence" value="ECO:0007669"/>
    <property type="project" value="InterPro"/>
</dbReference>
<organism evidence="3 4">
    <name type="scientific">Sandarakinorhabdus fusca</name>
    <dbReference type="NCBI Taxonomy" id="1439888"/>
    <lineage>
        <taxon>Bacteria</taxon>
        <taxon>Pseudomonadati</taxon>
        <taxon>Pseudomonadota</taxon>
        <taxon>Alphaproteobacteria</taxon>
        <taxon>Sphingomonadales</taxon>
        <taxon>Sphingosinicellaceae</taxon>
        <taxon>Sandarakinorhabdus</taxon>
    </lineage>
</organism>
<dbReference type="EMBL" id="WIOL01000008">
    <property type="protein sequence ID" value="MQT18579.1"/>
    <property type="molecule type" value="Genomic_DNA"/>
</dbReference>
<reference evidence="3 4" key="1">
    <citation type="submission" date="2019-09" db="EMBL/GenBank/DDBJ databases">
        <title>Polymorphobacter sp. isolated from a lake in China.</title>
        <authorList>
            <person name="Liu Z."/>
        </authorList>
    </citation>
    <scope>NUCLEOTIDE SEQUENCE [LARGE SCALE GENOMIC DNA]</scope>
    <source>
        <strain evidence="3 4">D40P</strain>
    </source>
</reference>
<keyword evidence="2" id="KW-0732">Signal</keyword>
<protein>
    <submittedName>
        <fullName evidence="3">Transporter</fullName>
    </submittedName>
</protein>
<sequence length="409" mass="42919">MIRIVAAALLLLSTAAIAAPDTGPLPIALVDAALDDAPVVTEAAARLQAAKAQARALGVGAHEFTVTGTYIRRTVDREGGYDEFDTTLSHGVRLPGKAALDRKAGALGVEVAQNLLEDARHQAALQLATLWYDWLLAEADARIDAAATLSFGAALAAVDRQVSLRDAAPLDADQARAARDNAHALEVASRGRATAARASLAAQFPSLPLPDGIPEIAAPALPAEGLAPWRDLVLARSHEIRAAEIEALRLGVVAERTRRDRFADPSIGVRAFSERSGAEQGIGVVASMPLGGSYRRALGDQAVAERTAAEAKLAATRRDIQATANMDLATANAGITAWQAAAAAASSNRSALERLRKGRKLGATDLATLLYAERQSLEANRAELTARAAAVRAILKLRIDAHLIWAKPE</sequence>
<evidence type="ECO:0000256" key="1">
    <source>
        <dbReference type="SAM" id="Coils"/>
    </source>
</evidence>
<proteinExistence type="predicted"/>
<dbReference type="RefSeq" id="WP_152579052.1">
    <property type="nucleotide sequence ID" value="NZ_JAATJI010000001.1"/>
</dbReference>
<feature type="signal peptide" evidence="2">
    <location>
        <begin position="1"/>
        <end position="18"/>
    </location>
</feature>